<protein>
    <submittedName>
        <fullName evidence="2">Uncharacterized protein</fullName>
    </submittedName>
</protein>
<reference evidence="2" key="1">
    <citation type="journal article" date="2020" name="Stud. Mycol.">
        <title>101 Dothideomycetes genomes: a test case for predicting lifestyles and emergence of pathogens.</title>
        <authorList>
            <person name="Haridas S."/>
            <person name="Albert R."/>
            <person name="Binder M."/>
            <person name="Bloem J."/>
            <person name="Labutti K."/>
            <person name="Salamov A."/>
            <person name="Andreopoulos B."/>
            <person name="Baker S."/>
            <person name="Barry K."/>
            <person name="Bills G."/>
            <person name="Bluhm B."/>
            <person name="Cannon C."/>
            <person name="Castanera R."/>
            <person name="Culley D."/>
            <person name="Daum C."/>
            <person name="Ezra D."/>
            <person name="Gonzalez J."/>
            <person name="Henrissat B."/>
            <person name="Kuo A."/>
            <person name="Liang C."/>
            <person name="Lipzen A."/>
            <person name="Lutzoni F."/>
            <person name="Magnuson J."/>
            <person name="Mondo S."/>
            <person name="Nolan M."/>
            <person name="Ohm R."/>
            <person name="Pangilinan J."/>
            <person name="Park H.-J."/>
            <person name="Ramirez L."/>
            <person name="Alfaro M."/>
            <person name="Sun H."/>
            <person name="Tritt A."/>
            <person name="Yoshinaga Y."/>
            <person name="Zwiers L.-H."/>
            <person name="Turgeon B."/>
            <person name="Goodwin S."/>
            <person name="Spatafora J."/>
            <person name="Crous P."/>
            <person name="Grigoriev I."/>
        </authorList>
    </citation>
    <scope>NUCLEOTIDE SEQUENCE</scope>
    <source>
        <strain evidence="2">CBS 122367</strain>
    </source>
</reference>
<feature type="non-terminal residue" evidence="2">
    <location>
        <position position="1"/>
    </location>
</feature>
<dbReference type="Proteomes" id="UP000799291">
    <property type="component" value="Unassembled WGS sequence"/>
</dbReference>
<keyword evidence="3" id="KW-1185">Reference proteome</keyword>
<sequence>VDKRVSNTSQNHYQLSGLCTPTSTYNCSHAHPAPIPPELQAPTAHRRLPRLLQPWHADRDR</sequence>
<proteinExistence type="predicted"/>
<dbReference type="AlphaFoldDB" id="A0A6G1J1L8"/>
<name>A0A6G1J1L8_9PLEO</name>
<evidence type="ECO:0000313" key="2">
    <source>
        <dbReference type="EMBL" id="KAF2684288.1"/>
    </source>
</evidence>
<accession>A0A6G1J1L8</accession>
<feature type="region of interest" description="Disordered" evidence="1">
    <location>
        <begin position="30"/>
        <end position="61"/>
    </location>
</feature>
<dbReference type="EMBL" id="MU005581">
    <property type="protein sequence ID" value="KAF2684288.1"/>
    <property type="molecule type" value="Genomic_DNA"/>
</dbReference>
<gene>
    <name evidence="2" type="ORF">K458DRAFT_431271</name>
</gene>
<organism evidence="2 3">
    <name type="scientific">Lentithecium fluviatile CBS 122367</name>
    <dbReference type="NCBI Taxonomy" id="1168545"/>
    <lineage>
        <taxon>Eukaryota</taxon>
        <taxon>Fungi</taxon>
        <taxon>Dikarya</taxon>
        <taxon>Ascomycota</taxon>
        <taxon>Pezizomycotina</taxon>
        <taxon>Dothideomycetes</taxon>
        <taxon>Pleosporomycetidae</taxon>
        <taxon>Pleosporales</taxon>
        <taxon>Massarineae</taxon>
        <taxon>Lentitheciaceae</taxon>
        <taxon>Lentithecium</taxon>
    </lineage>
</organism>
<evidence type="ECO:0000313" key="3">
    <source>
        <dbReference type="Proteomes" id="UP000799291"/>
    </source>
</evidence>
<evidence type="ECO:0000256" key="1">
    <source>
        <dbReference type="SAM" id="MobiDB-lite"/>
    </source>
</evidence>